<dbReference type="PROSITE" id="PS50092">
    <property type="entry name" value="TSP1"/>
    <property type="match status" value="1"/>
</dbReference>
<dbReference type="InterPro" id="IPR036084">
    <property type="entry name" value="Ser_inhib-like_sf"/>
</dbReference>
<dbReference type="SUPFAM" id="SSF57603">
    <property type="entry name" value="FnI-like domain"/>
    <property type="match status" value="1"/>
</dbReference>
<protein>
    <recommendedName>
        <fullName evidence="4">SCO-spondin</fullName>
    </recommendedName>
</protein>
<evidence type="ECO:0000313" key="2">
    <source>
        <dbReference type="EMBL" id="KAK2096854.1"/>
    </source>
</evidence>
<accession>A0ABQ9UIH8</accession>
<feature type="compositionally biased region" description="Basic residues" evidence="1">
    <location>
        <begin position="149"/>
        <end position="162"/>
    </location>
</feature>
<proteinExistence type="predicted"/>
<name>A0ABQ9UIH8_SAGOE</name>
<gene>
    <name evidence="2" type="ORF">P7K49_025888</name>
</gene>
<reference evidence="2 3" key="1">
    <citation type="submission" date="2023-05" db="EMBL/GenBank/DDBJ databases">
        <title>B98-5 Cell Line De Novo Hybrid Assembly: An Optical Mapping Approach.</title>
        <authorList>
            <person name="Kananen K."/>
            <person name="Auerbach J.A."/>
            <person name="Kautto E."/>
            <person name="Blachly J.S."/>
        </authorList>
    </citation>
    <scope>NUCLEOTIDE SEQUENCE [LARGE SCALE GENOMIC DNA]</scope>
    <source>
        <strain evidence="2">B95-8</strain>
        <tissue evidence="2">Cell line</tissue>
    </source>
</reference>
<dbReference type="SUPFAM" id="SSF57567">
    <property type="entry name" value="Serine protease inhibitors"/>
    <property type="match status" value="1"/>
</dbReference>
<evidence type="ECO:0000256" key="1">
    <source>
        <dbReference type="SAM" id="MobiDB-lite"/>
    </source>
</evidence>
<evidence type="ECO:0008006" key="4">
    <source>
        <dbReference type="Google" id="ProtNLM"/>
    </source>
</evidence>
<sequence length="209" mass="22466">MATELSAWKPHPGPPLGCWCPEGQVLGSEGWCVWPRQCPCRVDGARYWPGQRIKADCQLCICQDGRPRRCRLNPDCAGEARPSGSPVPSLGRPAAIRHLLQALTLGLPSVHCGWSSWSPWAECLGPCGSQSIQWSFRSPNNPRPSGRGRQCRGIHRKARRRSPVRDVSTGARSTVSGNAGVGAPAGCASVCTTSPHTAHPTAHWAAVPR</sequence>
<comment type="caution">
    <text evidence="2">The sequence shown here is derived from an EMBL/GenBank/DDBJ whole genome shotgun (WGS) entry which is preliminary data.</text>
</comment>
<keyword evidence="3" id="KW-1185">Reference proteome</keyword>
<dbReference type="InterPro" id="IPR000884">
    <property type="entry name" value="TSP1_rpt"/>
</dbReference>
<dbReference type="Proteomes" id="UP001266305">
    <property type="component" value="Unassembled WGS sequence"/>
</dbReference>
<dbReference type="InterPro" id="IPR036383">
    <property type="entry name" value="TSP1_rpt_sf"/>
</dbReference>
<evidence type="ECO:0000313" key="3">
    <source>
        <dbReference type="Proteomes" id="UP001266305"/>
    </source>
</evidence>
<dbReference type="SUPFAM" id="SSF82895">
    <property type="entry name" value="TSP-1 type 1 repeat"/>
    <property type="match status" value="1"/>
</dbReference>
<organism evidence="2 3">
    <name type="scientific">Saguinus oedipus</name>
    <name type="common">Cotton-top tamarin</name>
    <name type="synonym">Oedipomidas oedipus</name>
    <dbReference type="NCBI Taxonomy" id="9490"/>
    <lineage>
        <taxon>Eukaryota</taxon>
        <taxon>Metazoa</taxon>
        <taxon>Chordata</taxon>
        <taxon>Craniata</taxon>
        <taxon>Vertebrata</taxon>
        <taxon>Euteleostomi</taxon>
        <taxon>Mammalia</taxon>
        <taxon>Eutheria</taxon>
        <taxon>Euarchontoglires</taxon>
        <taxon>Primates</taxon>
        <taxon>Haplorrhini</taxon>
        <taxon>Platyrrhini</taxon>
        <taxon>Cebidae</taxon>
        <taxon>Callitrichinae</taxon>
        <taxon>Saguinus</taxon>
    </lineage>
</organism>
<dbReference type="EMBL" id="JASSZA010000012">
    <property type="protein sequence ID" value="KAK2096854.1"/>
    <property type="molecule type" value="Genomic_DNA"/>
</dbReference>
<feature type="region of interest" description="Disordered" evidence="1">
    <location>
        <begin position="136"/>
        <end position="177"/>
    </location>
</feature>
<dbReference type="Gene3D" id="2.20.100.10">
    <property type="entry name" value="Thrombospondin type-1 (TSP1) repeat"/>
    <property type="match status" value="1"/>
</dbReference>